<dbReference type="EMBL" id="ATCF01000022">
    <property type="protein sequence ID" value="EPD98551.1"/>
    <property type="molecule type" value="Genomic_DNA"/>
</dbReference>
<dbReference type="PROSITE" id="PS51257">
    <property type="entry name" value="PROKAR_LIPOPROTEIN"/>
    <property type="match status" value="1"/>
</dbReference>
<feature type="transmembrane region" description="Helical" evidence="7">
    <location>
        <begin position="60"/>
        <end position="85"/>
    </location>
</feature>
<dbReference type="InterPro" id="IPR003339">
    <property type="entry name" value="ABC/ECF_trnsptr_transmembrane"/>
</dbReference>
<keyword evidence="6 7" id="KW-0472">Membrane</keyword>
<feature type="transmembrane region" description="Helical" evidence="7">
    <location>
        <begin position="229"/>
        <end position="247"/>
    </location>
</feature>
<dbReference type="InterPro" id="IPR051611">
    <property type="entry name" value="ECF_transporter_component"/>
</dbReference>
<accession>S3BDM9</accession>
<sequence length="259" mass="28623">MRVLFVKDESSMLRGLDAKTKLSVMLVTAVLVVACSGVISQMVLFLFTLVYVLMLKRPKLVTLLYILMAVMMAVSAGFGWLISLWAPKLGGLSAQALFVPFLRGVSMMNVVMVLALTTRVEDLLGTLERLHLPFVVFLPAVVMLRFIPTFTNDIRQVWETLRIRGWPMGPVMITTHPILSARLLFTPILFRALKSSETLGIAAELKGIGTAHRTVLPKAPPLSQLDRNIFIAMGVCVVLALLAEIFLRELFMTPGAVMP</sequence>
<evidence type="ECO:0000256" key="6">
    <source>
        <dbReference type="ARBA" id="ARBA00023136"/>
    </source>
</evidence>
<keyword evidence="5 7" id="KW-1133">Transmembrane helix</keyword>
<evidence type="ECO:0000256" key="2">
    <source>
        <dbReference type="ARBA" id="ARBA00008564"/>
    </source>
</evidence>
<keyword evidence="9" id="KW-1185">Reference proteome</keyword>
<comment type="subcellular location">
    <subcellularLocation>
        <location evidence="1">Membrane</location>
        <topology evidence="1">Multi-pass membrane protein</topology>
    </subcellularLocation>
</comment>
<dbReference type="RefSeq" id="WP_016474781.1">
    <property type="nucleotide sequence ID" value="NZ_KE150480.1"/>
</dbReference>
<evidence type="ECO:0000256" key="3">
    <source>
        <dbReference type="ARBA" id="ARBA00022475"/>
    </source>
</evidence>
<comment type="similarity">
    <text evidence="2">Belongs to the CbiQ family.</text>
</comment>
<dbReference type="PANTHER" id="PTHR34857:SF2">
    <property type="entry name" value="SLL0384 PROTEIN"/>
    <property type="match status" value="1"/>
</dbReference>
<proteinExistence type="inferred from homology"/>
<evidence type="ECO:0000256" key="7">
    <source>
        <dbReference type="SAM" id="Phobius"/>
    </source>
</evidence>
<dbReference type="GO" id="GO:0005886">
    <property type="term" value="C:plasma membrane"/>
    <property type="evidence" value="ECO:0007669"/>
    <property type="project" value="UniProtKB-ARBA"/>
</dbReference>
<dbReference type="HOGENOM" id="CLU_076847_2_0_4"/>
<dbReference type="eggNOG" id="COG0619">
    <property type="taxonomic scope" value="Bacteria"/>
</dbReference>
<dbReference type="CDD" id="cd16914">
    <property type="entry name" value="EcfT"/>
    <property type="match status" value="1"/>
</dbReference>
<gene>
    <name evidence="8" type="ORF">HMPREF1476_01590</name>
</gene>
<dbReference type="PATRIC" id="fig|1203554.3.peg.1669"/>
<dbReference type="Proteomes" id="UP000014400">
    <property type="component" value="Unassembled WGS sequence"/>
</dbReference>
<evidence type="ECO:0000256" key="5">
    <source>
        <dbReference type="ARBA" id="ARBA00022989"/>
    </source>
</evidence>
<dbReference type="Pfam" id="PF02361">
    <property type="entry name" value="CbiQ"/>
    <property type="match status" value="1"/>
</dbReference>
<dbReference type="STRING" id="1203554.HMPREF1476_01590"/>
<comment type="caution">
    <text evidence="8">The sequence shown here is derived from an EMBL/GenBank/DDBJ whole genome shotgun (WGS) entry which is preliminary data.</text>
</comment>
<protein>
    <recommendedName>
        <fullName evidence="10">Cobalt transport protein</fullName>
    </recommendedName>
</protein>
<dbReference type="AlphaFoldDB" id="S3BDM9"/>
<keyword evidence="4 7" id="KW-0812">Transmembrane</keyword>
<dbReference type="PANTHER" id="PTHR34857">
    <property type="entry name" value="SLL0384 PROTEIN"/>
    <property type="match status" value="1"/>
</dbReference>
<evidence type="ECO:0008006" key="10">
    <source>
        <dbReference type="Google" id="ProtNLM"/>
    </source>
</evidence>
<evidence type="ECO:0000313" key="9">
    <source>
        <dbReference type="Proteomes" id="UP000014400"/>
    </source>
</evidence>
<evidence type="ECO:0000256" key="1">
    <source>
        <dbReference type="ARBA" id="ARBA00004141"/>
    </source>
</evidence>
<organism evidence="8 9">
    <name type="scientific">Sutterella wadsworthensis HGA0223</name>
    <dbReference type="NCBI Taxonomy" id="1203554"/>
    <lineage>
        <taxon>Bacteria</taxon>
        <taxon>Pseudomonadati</taxon>
        <taxon>Pseudomonadota</taxon>
        <taxon>Betaproteobacteria</taxon>
        <taxon>Burkholderiales</taxon>
        <taxon>Sutterellaceae</taxon>
        <taxon>Sutterella</taxon>
    </lineage>
</organism>
<name>S3BDM9_9BURK</name>
<keyword evidence="3" id="KW-1003">Cell membrane</keyword>
<evidence type="ECO:0000313" key="8">
    <source>
        <dbReference type="EMBL" id="EPD98551.1"/>
    </source>
</evidence>
<evidence type="ECO:0000256" key="4">
    <source>
        <dbReference type="ARBA" id="ARBA00022692"/>
    </source>
</evidence>
<feature type="transmembrane region" description="Helical" evidence="7">
    <location>
        <begin position="130"/>
        <end position="147"/>
    </location>
</feature>
<reference evidence="8 9" key="1">
    <citation type="submission" date="2013-04" db="EMBL/GenBank/DDBJ databases">
        <title>The Genome Sequence of Sutterella wadsworthensis HGA0223.</title>
        <authorList>
            <consortium name="The Broad Institute Genomics Platform"/>
            <person name="Earl A."/>
            <person name="Ward D."/>
            <person name="Feldgarden M."/>
            <person name="Gevers D."/>
            <person name="Schmidt T.M."/>
            <person name="Dover J."/>
            <person name="Dai D."/>
            <person name="Walker B."/>
            <person name="Young S."/>
            <person name="Zeng Q."/>
            <person name="Gargeya S."/>
            <person name="Fitzgerald M."/>
            <person name="Haas B."/>
            <person name="Abouelleil A."/>
            <person name="Allen A.W."/>
            <person name="Alvarado L."/>
            <person name="Arachchi H.M."/>
            <person name="Berlin A.M."/>
            <person name="Chapman S.B."/>
            <person name="Gainer-Dewar J."/>
            <person name="Goldberg J."/>
            <person name="Griggs A."/>
            <person name="Gujja S."/>
            <person name="Hansen M."/>
            <person name="Howarth C."/>
            <person name="Imamovic A."/>
            <person name="Ireland A."/>
            <person name="Larimer J."/>
            <person name="McCowan C."/>
            <person name="Murphy C."/>
            <person name="Pearson M."/>
            <person name="Poon T.W."/>
            <person name="Priest M."/>
            <person name="Roberts A."/>
            <person name="Saif S."/>
            <person name="Shea T."/>
            <person name="Sisk P."/>
            <person name="Sykes S."/>
            <person name="Wortman J."/>
            <person name="Nusbaum C."/>
            <person name="Birren B."/>
        </authorList>
    </citation>
    <scope>NUCLEOTIDE SEQUENCE [LARGE SCALE GENOMIC DNA]</scope>
    <source>
        <strain evidence="8 9">HGA0223</strain>
    </source>
</reference>
<feature type="transmembrane region" description="Helical" evidence="7">
    <location>
        <begin position="21"/>
        <end position="54"/>
    </location>
</feature>
<feature type="transmembrane region" description="Helical" evidence="7">
    <location>
        <begin position="97"/>
        <end position="118"/>
    </location>
</feature>